<dbReference type="CDD" id="cd03451">
    <property type="entry name" value="FkbR2"/>
    <property type="match status" value="1"/>
</dbReference>
<organism evidence="2 3">
    <name type="scientific">Sphingomonas cynarae</name>
    <dbReference type="NCBI Taxonomy" id="930197"/>
    <lineage>
        <taxon>Bacteria</taxon>
        <taxon>Pseudomonadati</taxon>
        <taxon>Pseudomonadota</taxon>
        <taxon>Alphaproteobacteria</taxon>
        <taxon>Sphingomonadales</taxon>
        <taxon>Sphingomonadaceae</taxon>
        <taxon>Sphingomonas</taxon>
    </lineage>
</organism>
<keyword evidence="3" id="KW-1185">Reference proteome</keyword>
<dbReference type="SUPFAM" id="SSF54637">
    <property type="entry name" value="Thioesterase/thiol ester dehydrase-isomerase"/>
    <property type="match status" value="1"/>
</dbReference>
<name>A0ABP7D3R9_9SPHN</name>
<dbReference type="EMBL" id="BAABBF010000002">
    <property type="protein sequence ID" value="GAA3699055.1"/>
    <property type="molecule type" value="Genomic_DNA"/>
</dbReference>
<accession>A0ABP7D3R9</accession>
<dbReference type="Pfam" id="PF01575">
    <property type="entry name" value="MaoC_dehydratas"/>
    <property type="match status" value="1"/>
</dbReference>
<dbReference type="PANTHER" id="PTHR43664">
    <property type="entry name" value="MONOAMINE OXIDASE-RELATED"/>
    <property type="match status" value="1"/>
</dbReference>
<proteinExistence type="predicted"/>
<dbReference type="InterPro" id="IPR052342">
    <property type="entry name" value="MCH/BMMD"/>
</dbReference>
<dbReference type="Gene3D" id="3.10.129.10">
    <property type="entry name" value="Hotdog Thioesterase"/>
    <property type="match status" value="1"/>
</dbReference>
<comment type="caution">
    <text evidence="2">The sequence shown here is derived from an EMBL/GenBank/DDBJ whole genome shotgun (WGS) entry which is preliminary data.</text>
</comment>
<dbReference type="Proteomes" id="UP001500523">
    <property type="component" value="Unassembled WGS sequence"/>
</dbReference>
<dbReference type="InterPro" id="IPR002539">
    <property type="entry name" value="MaoC-like_dom"/>
</dbReference>
<evidence type="ECO:0000259" key="1">
    <source>
        <dbReference type="Pfam" id="PF01575"/>
    </source>
</evidence>
<evidence type="ECO:0000313" key="2">
    <source>
        <dbReference type="EMBL" id="GAA3699055.1"/>
    </source>
</evidence>
<dbReference type="InterPro" id="IPR029069">
    <property type="entry name" value="HotDog_dom_sf"/>
</dbReference>
<reference evidence="3" key="1">
    <citation type="journal article" date="2019" name="Int. J. Syst. Evol. Microbiol.">
        <title>The Global Catalogue of Microorganisms (GCM) 10K type strain sequencing project: providing services to taxonomists for standard genome sequencing and annotation.</title>
        <authorList>
            <consortium name="The Broad Institute Genomics Platform"/>
            <consortium name="The Broad Institute Genome Sequencing Center for Infectious Disease"/>
            <person name="Wu L."/>
            <person name="Ma J."/>
        </authorList>
    </citation>
    <scope>NUCLEOTIDE SEQUENCE [LARGE SCALE GENOMIC DNA]</scope>
    <source>
        <strain evidence="3">JCM 17498</strain>
    </source>
</reference>
<feature type="domain" description="MaoC-like" evidence="1">
    <location>
        <begin position="11"/>
        <end position="118"/>
    </location>
</feature>
<evidence type="ECO:0000313" key="3">
    <source>
        <dbReference type="Proteomes" id="UP001500523"/>
    </source>
</evidence>
<gene>
    <name evidence="2" type="ORF">GCM10022268_06590</name>
</gene>
<protein>
    <submittedName>
        <fullName evidence="2">MaoC family dehydratase</fullName>
    </submittedName>
</protein>
<sequence>MAGRFYDQWTVGDRIVHDIRRTVTETDNLLFSTMTHNPQPLHLDAEAARASEFGQILVNGTFTFALMVGLSVGDTTLGTLVANLGYDRLVMPKPVFLGDTLRAETEVHEVKDSRSRPDAGIVTFSHRMLNQRDEIVCQCLRSALLKRAVAGQVGA</sequence>
<dbReference type="PANTHER" id="PTHR43664:SF1">
    <property type="entry name" value="BETA-METHYLMALYL-COA DEHYDRATASE"/>
    <property type="match status" value="1"/>
</dbReference>
<dbReference type="RefSeq" id="WP_344691969.1">
    <property type="nucleotide sequence ID" value="NZ_BAABBF010000002.1"/>
</dbReference>